<evidence type="ECO:0000256" key="1">
    <source>
        <dbReference type="SAM" id="Phobius"/>
    </source>
</evidence>
<evidence type="ECO:0000313" key="2">
    <source>
        <dbReference type="EMBL" id="HCQ40702.1"/>
    </source>
</evidence>
<reference evidence="2 3" key="1">
    <citation type="journal article" date="2018" name="Nat. Biotechnol.">
        <title>A standardized bacterial taxonomy based on genome phylogeny substantially revises the tree of life.</title>
        <authorList>
            <person name="Parks D.H."/>
            <person name="Chuvochina M."/>
            <person name="Waite D.W."/>
            <person name="Rinke C."/>
            <person name="Skarshewski A."/>
            <person name="Chaumeil P.A."/>
            <person name="Hugenholtz P."/>
        </authorList>
    </citation>
    <scope>NUCLEOTIDE SEQUENCE [LARGE SCALE GENOMIC DNA]</scope>
    <source>
        <strain evidence="2">UBA12021</strain>
    </source>
</reference>
<proteinExistence type="predicted"/>
<sequence>MYEYKSFEQWVREDAKGHKRTLFVASMLVAFLSGICGVVFLAVLVLTPNEQNVGALSSPIELATVVSLGLLVLSYVAHDIAETALSEEYKNYVFKKLYGTGILFG</sequence>
<accession>A0A656PNZ1</accession>
<feature type="transmembrane region" description="Helical" evidence="1">
    <location>
        <begin position="21"/>
        <end position="46"/>
    </location>
</feature>
<feature type="transmembrane region" description="Helical" evidence="1">
    <location>
        <begin position="58"/>
        <end position="77"/>
    </location>
</feature>
<protein>
    <submittedName>
        <fullName evidence="2">Uncharacterized protein</fullName>
    </submittedName>
</protein>
<keyword evidence="1" id="KW-0472">Membrane</keyword>
<comment type="caution">
    <text evidence="2">The sequence shown here is derived from an EMBL/GenBank/DDBJ whole genome shotgun (WGS) entry which is preliminary data.</text>
</comment>
<name>A0A656PNZ1_UNCKA</name>
<keyword evidence="1" id="KW-0812">Transmembrane</keyword>
<dbReference type="AlphaFoldDB" id="A0A656PNZ1"/>
<dbReference type="Proteomes" id="UP000262056">
    <property type="component" value="Unassembled WGS sequence"/>
</dbReference>
<dbReference type="EMBL" id="DQFB01000004">
    <property type="protein sequence ID" value="HCQ40702.1"/>
    <property type="molecule type" value="Genomic_DNA"/>
</dbReference>
<organism evidence="2 3">
    <name type="scientific">candidate division WWE3 bacterium</name>
    <dbReference type="NCBI Taxonomy" id="2053526"/>
    <lineage>
        <taxon>Bacteria</taxon>
        <taxon>Katanobacteria</taxon>
    </lineage>
</organism>
<evidence type="ECO:0000313" key="3">
    <source>
        <dbReference type="Proteomes" id="UP000262056"/>
    </source>
</evidence>
<gene>
    <name evidence="2" type="ORF">DIU24_03275</name>
</gene>
<keyword evidence="1" id="KW-1133">Transmembrane helix</keyword>